<keyword evidence="1" id="KW-1133">Transmembrane helix</keyword>
<evidence type="ECO:0000313" key="3">
    <source>
        <dbReference type="Proteomes" id="UP000030106"/>
    </source>
</evidence>
<proteinExistence type="predicted"/>
<evidence type="ECO:0000313" key="2">
    <source>
        <dbReference type="EMBL" id="KGQ05964.1"/>
    </source>
</evidence>
<dbReference type="InterPro" id="IPR032675">
    <property type="entry name" value="LRR_dom_sf"/>
</dbReference>
<dbReference type="OrthoDB" id="2522477at2759"/>
<comment type="caution">
    <text evidence="2">The sequence shown here is derived from an EMBL/GenBank/DDBJ whole genome shotgun (WGS) entry which is preliminary data.</text>
</comment>
<dbReference type="AlphaFoldDB" id="A0A0A2VYY8"/>
<dbReference type="Proteomes" id="UP000030106">
    <property type="component" value="Unassembled WGS sequence"/>
</dbReference>
<sequence>MSFLSSSRLYGLTIASTILGLIAYSRIIFISTDLVPSCLGKRSTSAIILASISTFTHSPISWFHQLISTSPSPSPSPSSSPSPLPSSSASMAAVTVPERARRSSLGGDLLAKLPNAVIVRIFEATADISKSDICSVSRLNRRYHTLADAVLYKTVRFLTPELHLIFGQSLSRRPRRGSAIHEIKLAYPASQLSDVVSKLPINGARDSYDKTLPFDNLSRTISTMSNLVTLDIAVPEALLHGIGQLFNGPFDLACLQTCTLFYQCPDDQFWDLQENIHIFAHPTLETLVIRKARLGDKPFDLPERPEQTGLKRLHLIDCDISDDGLFDLMHHPAGLTEFVMTQSPEPGPDLEETSDSIRDYIIAIGPQCHSLETITVDHPLLRDRRALSMRQFAKLKTLRLNWDHQLFGHSSKKPRLTSVGMPPELETLEFFNQLGTDDEVTDLFVAMLQNLSIMARKLTHLIVMESEEDEKPVPKEVEEACKTQPQLRVDIIGRMDTVDCGDDVVEGDEPDSA</sequence>
<keyword evidence="1" id="KW-0472">Membrane</keyword>
<dbReference type="STRING" id="1245745.A0A0A2VYY8"/>
<evidence type="ECO:0000256" key="1">
    <source>
        <dbReference type="SAM" id="Phobius"/>
    </source>
</evidence>
<accession>A0A0A2VYY8</accession>
<protein>
    <recommendedName>
        <fullName evidence="4">F-box domain-containing protein</fullName>
    </recommendedName>
</protein>
<keyword evidence="1" id="KW-0812">Transmembrane</keyword>
<dbReference type="SUPFAM" id="SSF52047">
    <property type="entry name" value="RNI-like"/>
    <property type="match status" value="1"/>
</dbReference>
<name>A0A0A2VYY8_BEABA</name>
<dbReference type="EMBL" id="ANFO01000900">
    <property type="protein sequence ID" value="KGQ05964.1"/>
    <property type="molecule type" value="Genomic_DNA"/>
</dbReference>
<organism evidence="2 3">
    <name type="scientific">Beauveria bassiana D1-5</name>
    <dbReference type="NCBI Taxonomy" id="1245745"/>
    <lineage>
        <taxon>Eukaryota</taxon>
        <taxon>Fungi</taxon>
        <taxon>Dikarya</taxon>
        <taxon>Ascomycota</taxon>
        <taxon>Pezizomycotina</taxon>
        <taxon>Sordariomycetes</taxon>
        <taxon>Hypocreomycetidae</taxon>
        <taxon>Hypocreales</taxon>
        <taxon>Cordycipitaceae</taxon>
        <taxon>Beauveria</taxon>
    </lineage>
</organism>
<reference evidence="2 3" key="1">
    <citation type="submission" date="2012-10" db="EMBL/GenBank/DDBJ databases">
        <title>Genome sequencing and analysis of entomopathogenic fungi Beauveria bassiana D1-5.</title>
        <authorList>
            <person name="Li Q."/>
            <person name="Wang L."/>
            <person name="Zhang Z."/>
            <person name="Wang Q."/>
            <person name="Ren J."/>
            <person name="Wang M."/>
            <person name="Xu W."/>
            <person name="Wang J."/>
            <person name="Lu Y."/>
            <person name="Du Q."/>
            <person name="Sun Z."/>
        </authorList>
    </citation>
    <scope>NUCLEOTIDE SEQUENCE [LARGE SCALE GENOMIC DNA]</scope>
    <source>
        <strain evidence="2 3">D1-5</strain>
    </source>
</reference>
<dbReference type="HOGENOM" id="CLU_049913_0_0_1"/>
<dbReference type="Gene3D" id="3.80.10.10">
    <property type="entry name" value="Ribonuclease Inhibitor"/>
    <property type="match status" value="1"/>
</dbReference>
<feature type="transmembrane region" description="Helical" evidence="1">
    <location>
        <begin position="9"/>
        <end position="29"/>
    </location>
</feature>
<dbReference type="eggNOG" id="ENOG502SHZH">
    <property type="taxonomic scope" value="Eukaryota"/>
</dbReference>
<evidence type="ECO:0008006" key="4">
    <source>
        <dbReference type="Google" id="ProtNLM"/>
    </source>
</evidence>
<gene>
    <name evidence="2" type="ORF">BBAD15_g8794</name>
</gene>